<sequence length="62" mass="7341">MSNHMLLVVRVWFEQEGDTLPPSQEHWRASVRDTSTGIQRYFSEPQRLQDFLSSILRVDPRP</sequence>
<keyword evidence="2" id="KW-1185">Reference proteome</keyword>
<dbReference type="AlphaFoldDB" id="A0A511MYU3"/>
<organism evidence="1 2">
    <name type="scientific">Deinococcus cellulosilyticus (strain DSM 18568 / NBRC 106333 / KACC 11606 / 5516J-15)</name>
    <dbReference type="NCBI Taxonomy" id="1223518"/>
    <lineage>
        <taxon>Bacteria</taxon>
        <taxon>Thermotogati</taxon>
        <taxon>Deinococcota</taxon>
        <taxon>Deinococci</taxon>
        <taxon>Deinococcales</taxon>
        <taxon>Deinococcaceae</taxon>
        <taxon>Deinococcus</taxon>
    </lineage>
</organism>
<protein>
    <submittedName>
        <fullName evidence="1">Uncharacterized protein</fullName>
    </submittedName>
</protein>
<name>A0A511MYU3_DEIC1</name>
<gene>
    <name evidence="1" type="ORF">DC3_13270</name>
</gene>
<evidence type="ECO:0000313" key="1">
    <source>
        <dbReference type="EMBL" id="GEM45692.1"/>
    </source>
</evidence>
<dbReference type="EMBL" id="BJXB01000004">
    <property type="protein sequence ID" value="GEM45692.1"/>
    <property type="molecule type" value="Genomic_DNA"/>
</dbReference>
<accession>A0A511MYU3</accession>
<dbReference type="Proteomes" id="UP000321306">
    <property type="component" value="Unassembled WGS sequence"/>
</dbReference>
<evidence type="ECO:0000313" key="2">
    <source>
        <dbReference type="Proteomes" id="UP000321306"/>
    </source>
</evidence>
<reference evidence="1 2" key="1">
    <citation type="submission" date="2019-07" db="EMBL/GenBank/DDBJ databases">
        <title>Whole genome shotgun sequence of Deinococcus cellulosilyticus NBRC 106333.</title>
        <authorList>
            <person name="Hosoyama A."/>
            <person name="Uohara A."/>
            <person name="Ohji S."/>
            <person name="Ichikawa N."/>
        </authorList>
    </citation>
    <scope>NUCLEOTIDE SEQUENCE [LARGE SCALE GENOMIC DNA]</scope>
    <source>
        <strain evidence="1 2">NBRC 106333</strain>
    </source>
</reference>
<comment type="caution">
    <text evidence="1">The sequence shown here is derived from an EMBL/GenBank/DDBJ whole genome shotgun (WGS) entry which is preliminary data.</text>
</comment>
<dbReference type="RefSeq" id="WP_146883206.1">
    <property type="nucleotide sequence ID" value="NZ_BJXB01000004.1"/>
</dbReference>
<dbReference type="OrthoDB" id="27572at2"/>
<proteinExistence type="predicted"/>